<sequence>MEKDLPPKLDSESLKQLATEQLVEIIMEQGKTIEKLTSRVIELESVIEKLKVNRDLDSTTSSKPPSGDILKKTENKLEDTSQESQTPKRKPGGQPGHPGKTRKGFGRVDRFEILRPQMCKCCGQKEFSNEPIKIETQQVAQLVDRPIEIVEYQRYTCICSECGEIQTADWSPEIVPGQDIGIRLQALLGWINNYGHLPYEKQQELLWELGQIEMGVGTLVATNERIDGAVAKSIESLKEWIKLTQPNIHADETPWVVKGVKEWLWIFANTEFALFHAADTRSRAELESILGSSYEGVLSSDDFSAYNGYPVKAQQKCQAHLRRHFKKLIKLPGLNNQEIGTKFISLIDEGFKHYALFQQTRNLDEFLSWTSEFRAKVEEAIHSWIDKAGGEAGKLLRSLRNKAHQWWYFLDHPEIPPDNNLAERTLRLAVTKRKVSGGSRSMERFQDTANLLTVIQTCRRQGRSVIDFFDQAIKAMVNPAVQTPSLIPHI</sequence>
<dbReference type="Pfam" id="PF03050">
    <property type="entry name" value="DDE_Tnp_IS66"/>
    <property type="match status" value="1"/>
</dbReference>
<dbReference type="PANTHER" id="PTHR33678">
    <property type="entry name" value="BLL1576 PROTEIN"/>
    <property type="match status" value="1"/>
</dbReference>
<organism evidence="4 6">
    <name type="scientific">Richelia sinica FACHB-800</name>
    <dbReference type="NCBI Taxonomy" id="1357546"/>
    <lineage>
        <taxon>Bacteria</taxon>
        <taxon>Bacillati</taxon>
        <taxon>Cyanobacteriota</taxon>
        <taxon>Cyanophyceae</taxon>
        <taxon>Nostocales</taxon>
        <taxon>Nostocaceae</taxon>
        <taxon>Richelia</taxon>
    </lineage>
</organism>
<dbReference type="RefSeq" id="WP_217312834.1">
    <property type="nucleotide sequence ID" value="NZ_CP021056.1"/>
</dbReference>
<dbReference type="PANTHER" id="PTHR33678:SF2">
    <property type="match status" value="1"/>
</dbReference>
<dbReference type="InterPro" id="IPR004291">
    <property type="entry name" value="Transposase_IS66_central"/>
</dbReference>
<dbReference type="InterPro" id="IPR052344">
    <property type="entry name" value="Transposase-related"/>
</dbReference>
<dbReference type="NCBIfam" id="NF033517">
    <property type="entry name" value="transpos_IS66"/>
    <property type="match status" value="1"/>
</dbReference>
<evidence type="ECO:0000259" key="2">
    <source>
        <dbReference type="Pfam" id="PF03050"/>
    </source>
</evidence>
<feature type="domain" description="DUF6444" evidence="3">
    <location>
        <begin position="27"/>
        <end position="103"/>
    </location>
</feature>
<proteinExistence type="predicted"/>
<dbReference type="InterPro" id="IPR045618">
    <property type="entry name" value="DUF6444"/>
</dbReference>
<dbReference type="KEGG" id="rsin:B6N60_04598"/>
<protein>
    <submittedName>
        <fullName evidence="4">Transposase IS66</fullName>
    </submittedName>
</protein>
<evidence type="ECO:0000256" key="1">
    <source>
        <dbReference type="SAM" id="MobiDB-lite"/>
    </source>
</evidence>
<feature type="region of interest" description="Disordered" evidence="1">
    <location>
        <begin position="52"/>
        <end position="106"/>
    </location>
</feature>
<evidence type="ECO:0000313" key="5">
    <source>
        <dbReference type="EMBL" id="QXE25878.1"/>
    </source>
</evidence>
<dbReference type="AlphaFoldDB" id="A0A975Y546"/>
<evidence type="ECO:0000313" key="4">
    <source>
        <dbReference type="EMBL" id="QXE23850.1"/>
    </source>
</evidence>
<accession>A0A975Y546</accession>
<name>A0A975Y546_9NOST</name>
<feature type="domain" description="Transposase IS66 central" evidence="2">
    <location>
        <begin position="183"/>
        <end position="442"/>
    </location>
</feature>
<dbReference type="EMBL" id="CP021056">
    <property type="protein sequence ID" value="QXE25878.1"/>
    <property type="molecule type" value="Genomic_DNA"/>
</dbReference>
<dbReference type="Proteomes" id="UP000683511">
    <property type="component" value="Chromosome"/>
</dbReference>
<dbReference type="KEGG" id="rsin:B6N60_02546"/>
<evidence type="ECO:0000313" key="6">
    <source>
        <dbReference type="Proteomes" id="UP000683511"/>
    </source>
</evidence>
<keyword evidence="6" id="KW-1185">Reference proteome</keyword>
<dbReference type="Pfam" id="PF20042">
    <property type="entry name" value="DUF6444"/>
    <property type="match status" value="1"/>
</dbReference>
<reference evidence="4" key="1">
    <citation type="submission" date="2017-04" db="EMBL/GenBank/DDBJ databases">
        <title>Genome deletions in a multicellular cyanobacterial endosymbiont for morphological adaptation in marine diatoms.</title>
        <authorList>
            <person name="Wang Y."/>
            <person name="Gao H."/>
            <person name="Li R."/>
            <person name="Xu X."/>
        </authorList>
    </citation>
    <scope>NUCLEOTIDE SEQUENCE</scope>
    <source>
        <strain evidence="4">FACHB 800</strain>
    </source>
</reference>
<feature type="compositionally biased region" description="Basic and acidic residues" evidence="1">
    <location>
        <begin position="69"/>
        <end position="79"/>
    </location>
</feature>
<dbReference type="EMBL" id="CP021056">
    <property type="protein sequence ID" value="QXE23850.1"/>
    <property type="molecule type" value="Genomic_DNA"/>
</dbReference>
<gene>
    <name evidence="4" type="ORF">B6N60_02546</name>
    <name evidence="5" type="ORF">B6N60_04598</name>
</gene>
<evidence type="ECO:0000259" key="3">
    <source>
        <dbReference type="Pfam" id="PF20042"/>
    </source>
</evidence>